<dbReference type="AlphaFoldDB" id="A0A222WLE8"/>
<evidence type="ECO:0000256" key="3">
    <source>
        <dbReference type="ARBA" id="ARBA00023163"/>
    </source>
</evidence>
<name>A0A222WLE8_9BACL</name>
<dbReference type="PROSITE" id="PS01124">
    <property type="entry name" value="HTH_ARAC_FAMILY_2"/>
    <property type="match status" value="1"/>
</dbReference>
<dbReference type="EMBL" id="CP020028">
    <property type="protein sequence ID" value="ASR46842.1"/>
    <property type="molecule type" value="Genomic_DNA"/>
</dbReference>
<feature type="domain" description="HTH araC/xylS-type" evidence="4">
    <location>
        <begin position="192"/>
        <end position="290"/>
    </location>
</feature>
<evidence type="ECO:0000313" key="6">
    <source>
        <dbReference type="Proteomes" id="UP000214666"/>
    </source>
</evidence>
<organism evidence="5 6">
    <name type="scientific">Paenibacillus kribbensis</name>
    <dbReference type="NCBI Taxonomy" id="172713"/>
    <lineage>
        <taxon>Bacteria</taxon>
        <taxon>Bacillati</taxon>
        <taxon>Bacillota</taxon>
        <taxon>Bacilli</taxon>
        <taxon>Bacillales</taxon>
        <taxon>Paenibacillaceae</taxon>
        <taxon>Paenibacillus</taxon>
    </lineage>
</organism>
<dbReference type="RefSeq" id="WP_094154562.1">
    <property type="nucleotide sequence ID" value="NZ_CP020028.1"/>
</dbReference>
<protein>
    <submittedName>
        <fullName evidence="5">AraC family transcriptional regulator</fullName>
    </submittedName>
</protein>
<evidence type="ECO:0000256" key="2">
    <source>
        <dbReference type="ARBA" id="ARBA00023125"/>
    </source>
</evidence>
<dbReference type="OrthoDB" id="149040at2"/>
<sequence length="302" mass="35099">MDLSKFISGKIYLNQYVHRLEQNGSSFHLHYWGVMPKHYDIVPHKHSFFEICFVVDGEGYYIDVDCTYSLQKNMMFLSRPDVLHQIKSKDGLALLYVAFELIESESSEEWIEIIREARKCSKVVVPVSDDTVATLLWKSLLIQTTKSEQVFYEEMLTNLAYSLILSLLQIFVPYSHSDRPKKSVEMISPLLRQAKLYINDNLESPLKLPDVARQFHISGRHLSRIFVAELGVSYSEYVQNERIQRAAALLKTTDLSIRDISIKTGFKTVHYFTRVFHSVMGSPPRVFRLLYIDSKTTSYTEY</sequence>
<dbReference type="SMART" id="SM00342">
    <property type="entry name" value="HTH_ARAC"/>
    <property type="match status" value="1"/>
</dbReference>
<dbReference type="InterPro" id="IPR003313">
    <property type="entry name" value="AraC-bd"/>
</dbReference>
<dbReference type="InterPro" id="IPR014710">
    <property type="entry name" value="RmlC-like_jellyroll"/>
</dbReference>
<dbReference type="Gene3D" id="2.60.120.10">
    <property type="entry name" value="Jelly Rolls"/>
    <property type="match status" value="1"/>
</dbReference>
<dbReference type="Gene3D" id="1.10.10.60">
    <property type="entry name" value="Homeodomain-like"/>
    <property type="match status" value="2"/>
</dbReference>
<dbReference type="SUPFAM" id="SSF51215">
    <property type="entry name" value="Regulatory protein AraC"/>
    <property type="match status" value="1"/>
</dbReference>
<dbReference type="Proteomes" id="UP000214666">
    <property type="component" value="Chromosome"/>
</dbReference>
<dbReference type="KEGG" id="pkb:B4V02_09205"/>
<keyword evidence="6" id="KW-1185">Reference proteome</keyword>
<dbReference type="Pfam" id="PF02311">
    <property type="entry name" value="AraC_binding"/>
    <property type="match status" value="1"/>
</dbReference>
<dbReference type="PANTHER" id="PTHR43280:SF28">
    <property type="entry name" value="HTH-TYPE TRANSCRIPTIONAL ACTIVATOR RHAS"/>
    <property type="match status" value="1"/>
</dbReference>
<dbReference type="SUPFAM" id="SSF46689">
    <property type="entry name" value="Homeodomain-like"/>
    <property type="match status" value="2"/>
</dbReference>
<reference evidence="5 6" key="1">
    <citation type="submission" date="2017-03" db="EMBL/GenBank/DDBJ databases">
        <title>Complete genome sequence of Paenibacillus Kribbensis producing bioflocculants.</title>
        <authorList>
            <person name="Lee H.-G."/>
            <person name="Oh H.-M."/>
        </authorList>
    </citation>
    <scope>NUCLEOTIDE SEQUENCE [LARGE SCALE GENOMIC DNA]</scope>
    <source>
        <strain evidence="5 6">AM49</strain>
    </source>
</reference>
<proteinExistence type="predicted"/>
<keyword evidence="3" id="KW-0804">Transcription</keyword>
<dbReference type="Pfam" id="PF12833">
    <property type="entry name" value="HTH_18"/>
    <property type="match status" value="1"/>
</dbReference>
<keyword evidence="2" id="KW-0238">DNA-binding</keyword>
<dbReference type="InterPro" id="IPR018060">
    <property type="entry name" value="HTH_AraC"/>
</dbReference>
<dbReference type="GO" id="GO:0003700">
    <property type="term" value="F:DNA-binding transcription factor activity"/>
    <property type="evidence" value="ECO:0007669"/>
    <property type="project" value="InterPro"/>
</dbReference>
<dbReference type="GO" id="GO:0043565">
    <property type="term" value="F:sequence-specific DNA binding"/>
    <property type="evidence" value="ECO:0007669"/>
    <property type="project" value="InterPro"/>
</dbReference>
<keyword evidence="1" id="KW-0805">Transcription regulation</keyword>
<dbReference type="InterPro" id="IPR009057">
    <property type="entry name" value="Homeodomain-like_sf"/>
</dbReference>
<accession>A0A222WLE8</accession>
<gene>
    <name evidence="5" type="ORF">B4V02_09205</name>
</gene>
<dbReference type="InterPro" id="IPR037923">
    <property type="entry name" value="HTH-like"/>
</dbReference>
<evidence type="ECO:0000313" key="5">
    <source>
        <dbReference type="EMBL" id="ASR46842.1"/>
    </source>
</evidence>
<dbReference type="CDD" id="cd02208">
    <property type="entry name" value="cupin_RmlC-like"/>
    <property type="match status" value="1"/>
</dbReference>
<dbReference type="PANTHER" id="PTHR43280">
    <property type="entry name" value="ARAC-FAMILY TRANSCRIPTIONAL REGULATOR"/>
    <property type="match status" value="1"/>
</dbReference>
<evidence type="ECO:0000256" key="1">
    <source>
        <dbReference type="ARBA" id="ARBA00023015"/>
    </source>
</evidence>
<evidence type="ECO:0000259" key="4">
    <source>
        <dbReference type="PROSITE" id="PS01124"/>
    </source>
</evidence>